<dbReference type="GO" id="GO:0003697">
    <property type="term" value="F:single-stranded DNA binding"/>
    <property type="evidence" value="ECO:0007669"/>
    <property type="project" value="TreeGrafter"/>
</dbReference>
<evidence type="ECO:0000259" key="1">
    <source>
        <dbReference type="Pfam" id="PF03104"/>
    </source>
</evidence>
<dbReference type="GO" id="GO:1902975">
    <property type="term" value="P:mitotic DNA replication initiation"/>
    <property type="evidence" value="ECO:0007669"/>
    <property type="project" value="TreeGrafter"/>
</dbReference>
<dbReference type="GO" id="GO:0006272">
    <property type="term" value="P:leading strand elongation"/>
    <property type="evidence" value="ECO:0007669"/>
    <property type="project" value="TreeGrafter"/>
</dbReference>
<organism evidence="2 3">
    <name type="scientific">Crotalaria pallida</name>
    <name type="common">Smooth rattlebox</name>
    <name type="synonym">Crotalaria striata</name>
    <dbReference type="NCBI Taxonomy" id="3830"/>
    <lineage>
        <taxon>Eukaryota</taxon>
        <taxon>Viridiplantae</taxon>
        <taxon>Streptophyta</taxon>
        <taxon>Embryophyta</taxon>
        <taxon>Tracheophyta</taxon>
        <taxon>Spermatophyta</taxon>
        <taxon>Magnoliopsida</taxon>
        <taxon>eudicotyledons</taxon>
        <taxon>Gunneridae</taxon>
        <taxon>Pentapetalae</taxon>
        <taxon>rosids</taxon>
        <taxon>fabids</taxon>
        <taxon>Fabales</taxon>
        <taxon>Fabaceae</taxon>
        <taxon>Papilionoideae</taxon>
        <taxon>50 kb inversion clade</taxon>
        <taxon>genistoids sensu lato</taxon>
        <taxon>core genistoids</taxon>
        <taxon>Crotalarieae</taxon>
        <taxon>Crotalaria</taxon>
    </lineage>
</organism>
<dbReference type="GO" id="GO:0003887">
    <property type="term" value="F:DNA-directed DNA polymerase activity"/>
    <property type="evidence" value="ECO:0007669"/>
    <property type="project" value="TreeGrafter"/>
</dbReference>
<evidence type="ECO:0000313" key="2">
    <source>
        <dbReference type="EMBL" id="KAK7288551.1"/>
    </source>
</evidence>
<dbReference type="AlphaFoldDB" id="A0AAN9IZ05"/>
<dbReference type="GO" id="GO:0003682">
    <property type="term" value="F:chromatin binding"/>
    <property type="evidence" value="ECO:0007669"/>
    <property type="project" value="TreeGrafter"/>
</dbReference>
<dbReference type="EMBL" id="JAYWIO010000001">
    <property type="protein sequence ID" value="KAK7288551.1"/>
    <property type="molecule type" value="Genomic_DNA"/>
</dbReference>
<dbReference type="Pfam" id="PF03104">
    <property type="entry name" value="DNA_pol_B_exo1"/>
    <property type="match status" value="1"/>
</dbReference>
<proteinExistence type="predicted"/>
<protein>
    <recommendedName>
        <fullName evidence="1">DNA-directed DNA polymerase family B exonuclease domain-containing protein</fullName>
    </recommendedName>
</protein>
<name>A0AAN9IZ05_CROPI</name>
<reference evidence="2 3" key="1">
    <citation type="submission" date="2024-01" db="EMBL/GenBank/DDBJ databases">
        <title>The genomes of 5 underutilized Papilionoideae crops provide insights into root nodulation and disease resistanc.</title>
        <authorList>
            <person name="Yuan L."/>
        </authorList>
    </citation>
    <scope>NUCLEOTIDE SEQUENCE [LARGE SCALE GENOMIC DNA]</scope>
    <source>
        <strain evidence="2">ZHUSHIDOU_FW_LH</strain>
        <tissue evidence="2">Leaf</tissue>
    </source>
</reference>
<dbReference type="SUPFAM" id="SSF53098">
    <property type="entry name" value="Ribonuclease H-like"/>
    <property type="match status" value="1"/>
</dbReference>
<dbReference type="GO" id="GO:0003688">
    <property type="term" value="F:DNA replication origin binding"/>
    <property type="evidence" value="ECO:0007669"/>
    <property type="project" value="TreeGrafter"/>
</dbReference>
<comment type="caution">
    <text evidence="2">The sequence shown here is derived from an EMBL/GenBank/DDBJ whole genome shotgun (WGS) entry which is preliminary data.</text>
</comment>
<dbReference type="PANTHER" id="PTHR45861:SF1">
    <property type="entry name" value="DNA POLYMERASE ALPHA CATALYTIC SUBUNIT"/>
    <property type="match status" value="1"/>
</dbReference>
<gene>
    <name evidence="2" type="ORF">RIF29_02012</name>
</gene>
<feature type="domain" description="DNA-directed DNA polymerase family B exonuclease" evidence="1">
    <location>
        <begin position="50"/>
        <end position="140"/>
    </location>
</feature>
<keyword evidence="3" id="KW-1185">Reference proteome</keyword>
<dbReference type="InterPro" id="IPR006133">
    <property type="entry name" value="DNA-dir_DNA_pol_B_exonuc"/>
</dbReference>
<dbReference type="InterPro" id="IPR012337">
    <property type="entry name" value="RNaseH-like_sf"/>
</dbReference>
<dbReference type="GO" id="GO:0006273">
    <property type="term" value="P:lagging strand elongation"/>
    <property type="evidence" value="ECO:0007669"/>
    <property type="project" value="TreeGrafter"/>
</dbReference>
<dbReference type="PANTHER" id="PTHR45861">
    <property type="entry name" value="DNA POLYMERASE ALPHA CATALYTIC SUBUNIT"/>
    <property type="match status" value="1"/>
</dbReference>
<dbReference type="Proteomes" id="UP001372338">
    <property type="component" value="Unassembled WGS sequence"/>
</dbReference>
<dbReference type="Gene3D" id="3.30.70.2820">
    <property type="match status" value="1"/>
</dbReference>
<sequence length="154" mass="17133">MAPVKRKYAFERSEIPAGENYVVKISYPFKDPELPVNLRGESFCALLGTQRSALELLLIKRKIKGPSWLKISNFSTPAASQRVSWCKSEVVVDSSKDIKISTSSKITFEIPPVVVTAINLKTTINEKQDINEIVSASIVSCNMVKVVYCALFSF</sequence>
<accession>A0AAN9IZ05</accession>
<dbReference type="GO" id="GO:0005658">
    <property type="term" value="C:alpha DNA polymerase:primase complex"/>
    <property type="evidence" value="ECO:0007669"/>
    <property type="project" value="TreeGrafter"/>
</dbReference>
<evidence type="ECO:0000313" key="3">
    <source>
        <dbReference type="Proteomes" id="UP001372338"/>
    </source>
</evidence>